<dbReference type="EMBL" id="QYZD01000003">
    <property type="protein sequence ID" value="RJG25536.1"/>
    <property type="molecule type" value="Genomic_DNA"/>
</dbReference>
<dbReference type="Gene3D" id="3.30.70.2940">
    <property type="match status" value="1"/>
</dbReference>
<comment type="caution">
    <text evidence="1">The sequence shown here is derived from an EMBL/GenBank/DDBJ whole genome shotgun (WGS) entry which is preliminary data.</text>
</comment>
<evidence type="ECO:0008006" key="3">
    <source>
        <dbReference type="Google" id="ProtNLM"/>
    </source>
</evidence>
<dbReference type="InterPro" id="IPR019117">
    <property type="entry name" value="CRISPR-assoc_protein_Cmr3"/>
</dbReference>
<proteinExistence type="predicted"/>
<dbReference type="Pfam" id="PF09700">
    <property type="entry name" value="Cas_Cmr3"/>
    <property type="match status" value="1"/>
</dbReference>
<dbReference type="Gene3D" id="2.60.40.4350">
    <property type="match status" value="1"/>
</dbReference>
<organism evidence="1 2">
    <name type="scientific">Paenibacillus thiaminolyticus</name>
    <name type="common">Bacillus thiaminolyticus</name>
    <dbReference type="NCBI Taxonomy" id="49283"/>
    <lineage>
        <taxon>Bacteria</taxon>
        <taxon>Bacillati</taxon>
        <taxon>Bacillota</taxon>
        <taxon>Bacilli</taxon>
        <taxon>Bacillales</taxon>
        <taxon>Paenibacillaceae</taxon>
        <taxon>Paenibacillus</taxon>
    </lineage>
</organism>
<evidence type="ECO:0000313" key="2">
    <source>
        <dbReference type="Proteomes" id="UP000266177"/>
    </source>
</evidence>
<dbReference type="AlphaFoldDB" id="A0A3A3GNI8"/>
<dbReference type="RefSeq" id="WP_119791593.1">
    <property type="nucleotide sequence ID" value="NZ_QYZD01000003.1"/>
</dbReference>
<reference evidence="1 2" key="1">
    <citation type="submission" date="2018-09" db="EMBL/GenBank/DDBJ databases">
        <title>Paenibacillus SK2017-BO5.</title>
        <authorList>
            <person name="Piskunova J.V."/>
            <person name="Dubiley S.A."/>
            <person name="Severinov K.V."/>
        </authorList>
    </citation>
    <scope>NUCLEOTIDE SEQUENCE [LARGE SCALE GENOMIC DNA]</scope>
    <source>
        <strain evidence="1 2">BO5</strain>
    </source>
</reference>
<name>A0A3A3GNI8_PANTH</name>
<sequence>MFYAIDAVDTLFFRNGRPFDAGLNHAASSAFPPLPSVYAGALRTGGLSQDRCDQKAARRIKIGFSGLMASNQFLFPQPLDSVVWKQDGSKWLQKLLRLTPAPTGSTPLDWCLSAEPSASKEVAPRGGGYISENELQAYLEGKEWNCSVQALADYIHDERHIGIQMDPGSGAARDRRWYSIHKLRPADQHNRKCSLVVEAEGLSISHPTVIKIGGESKTGSLYPIEQRFALPPVVDTGCLFKLYLATPAIFKQGWLPWWIDPATMEGWFAYKKRRIRVRLLSAAVGRYVPVGGFGTFKDKGTFKSKPREMRYAVPAGSVYFFQIVDGTFEDANKLFHQKCISDYRENLGFVYDNWDRLRYCDRGFGYSLIGRIGEEQGGMIPCTK</sequence>
<accession>A0A3A3GNI8</accession>
<evidence type="ECO:0000313" key="1">
    <source>
        <dbReference type="EMBL" id="RJG25536.1"/>
    </source>
</evidence>
<dbReference type="Proteomes" id="UP000266177">
    <property type="component" value="Unassembled WGS sequence"/>
</dbReference>
<dbReference type="OrthoDB" id="6162707at2"/>
<gene>
    <name evidence="1" type="ORF">DQX05_05420</name>
</gene>
<protein>
    <recommendedName>
        <fullName evidence="3">Type III-B CRISPR module-associated protein Cmr3</fullName>
    </recommendedName>
</protein>